<sequence>MNRFDPTRPVPAKGPKAGAPRRERPVPGGGRPPEDSAAGTRPMPQDDEDNRHLPFGRRRPAAKPVEPVEMSRPQEPYESDDHRDAAARHDERADFFGEPDDEYGDDMRAGHGSQRGSRTNRPASASKSGKAAQKGKRRSPFRGFLIGLTVIAVTAGLAVGGAWVWLQGAVGPVTLREICTGEFTDGSKHTLEIDQADNAAIITGIAEKREFPVRAATIGVATAIQESKLRNITYGDRDSVGLFQQRPSMGWGTREEILDPIYATNKFYDELEKIGDLDDLTITEAAQKVQRSGFPEAYADHEPEARLIVSPLSGRSPGGWNCVLKDDAGLAAQQPGENGLTERAAAVRSAAKEELGRSKPEVDTAGTSLTYSVPASDNDRHAWALASWAVARADALGVKQVSLAGQRWTRADSNNGWVESTSELSNRQIQITVY</sequence>
<keyword evidence="2" id="KW-0812">Transmembrane</keyword>
<keyword evidence="4" id="KW-1185">Reference proteome</keyword>
<evidence type="ECO:0000256" key="2">
    <source>
        <dbReference type="SAM" id="Phobius"/>
    </source>
</evidence>
<name>A0A9X1NJX1_9ACTN</name>
<dbReference type="AlphaFoldDB" id="A0A9X1NJX1"/>
<accession>A0A9X1NJX1</accession>
<evidence type="ECO:0000313" key="3">
    <source>
        <dbReference type="EMBL" id="MCD5315540.1"/>
    </source>
</evidence>
<feature type="region of interest" description="Disordered" evidence="1">
    <location>
        <begin position="1"/>
        <end position="136"/>
    </location>
</feature>
<feature type="compositionally biased region" description="Basic and acidic residues" evidence="1">
    <location>
        <begin position="79"/>
        <end position="95"/>
    </location>
</feature>
<feature type="compositionally biased region" description="Low complexity" evidence="1">
    <location>
        <begin position="123"/>
        <end position="132"/>
    </location>
</feature>
<gene>
    <name evidence="3" type="ORF">LR394_32045</name>
</gene>
<evidence type="ECO:0000256" key="1">
    <source>
        <dbReference type="SAM" id="MobiDB-lite"/>
    </source>
</evidence>
<keyword evidence="2" id="KW-1133">Transmembrane helix</keyword>
<reference evidence="3" key="1">
    <citation type="submission" date="2021-11" db="EMBL/GenBank/DDBJ databases">
        <title>Streptomyces corallinus and Kineosporia corallina sp. nov., two new coral-derived marine actinobacteria.</title>
        <authorList>
            <person name="Buangrab K."/>
            <person name="Sutthacheep M."/>
            <person name="Yeemin T."/>
            <person name="Harunari E."/>
            <person name="Igarashi Y."/>
            <person name="Sripreechasak P."/>
            <person name="Kanchanasin P."/>
            <person name="Tanasupawat S."/>
            <person name="Phongsopitanun W."/>
        </authorList>
    </citation>
    <scope>NUCLEOTIDE SEQUENCE</scope>
    <source>
        <strain evidence="3">JCM 31032</strain>
    </source>
</reference>
<dbReference type="RefSeq" id="WP_231448360.1">
    <property type="nucleotide sequence ID" value="NZ_JAJOMB010000022.1"/>
</dbReference>
<protein>
    <submittedName>
        <fullName evidence="3">Uncharacterized protein</fullName>
    </submittedName>
</protein>
<keyword evidence="2" id="KW-0472">Membrane</keyword>
<evidence type="ECO:0000313" key="4">
    <source>
        <dbReference type="Proteomes" id="UP001138997"/>
    </source>
</evidence>
<proteinExistence type="predicted"/>
<feature type="transmembrane region" description="Helical" evidence="2">
    <location>
        <begin position="144"/>
        <end position="166"/>
    </location>
</feature>
<dbReference type="EMBL" id="JAJOMB010000022">
    <property type="protein sequence ID" value="MCD5315540.1"/>
    <property type="molecule type" value="Genomic_DNA"/>
</dbReference>
<organism evidence="3 4">
    <name type="scientific">Kineosporia babensis</name>
    <dbReference type="NCBI Taxonomy" id="499548"/>
    <lineage>
        <taxon>Bacteria</taxon>
        <taxon>Bacillati</taxon>
        <taxon>Actinomycetota</taxon>
        <taxon>Actinomycetes</taxon>
        <taxon>Kineosporiales</taxon>
        <taxon>Kineosporiaceae</taxon>
        <taxon>Kineosporia</taxon>
    </lineage>
</organism>
<dbReference type="Proteomes" id="UP001138997">
    <property type="component" value="Unassembled WGS sequence"/>
</dbReference>
<comment type="caution">
    <text evidence="3">The sequence shown here is derived from an EMBL/GenBank/DDBJ whole genome shotgun (WGS) entry which is preliminary data.</text>
</comment>